<evidence type="ECO:0000313" key="2">
    <source>
        <dbReference type="Proteomes" id="UP000796880"/>
    </source>
</evidence>
<evidence type="ECO:0000313" key="1">
    <source>
        <dbReference type="EMBL" id="KAF3435909.1"/>
    </source>
</evidence>
<dbReference type="Proteomes" id="UP000796880">
    <property type="component" value="Unassembled WGS sequence"/>
</dbReference>
<comment type="caution">
    <text evidence="1">The sequence shown here is derived from an EMBL/GenBank/DDBJ whole genome shotgun (WGS) entry which is preliminary data.</text>
</comment>
<organism evidence="1 2">
    <name type="scientific">Rhamnella rubrinervis</name>
    <dbReference type="NCBI Taxonomy" id="2594499"/>
    <lineage>
        <taxon>Eukaryota</taxon>
        <taxon>Viridiplantae</taxon>
        <taxon>Streptophyta</taxon>
        <taxon>Embryophyta</taxon>
        <taxon>Tracheophyta</taxon>
        <taxon>Spermatophyta</taxon>
        <taxon>Magnoliopsida</taxon>
        <taxon>eudicotyledons</taxon>
        <taxon>Gunneridae</taxon>
        <taxon>Pentapetalae</taxon>
        <taxon>rosids</taxon>
        <taxon>fabids</taxon>
        <taxon>Rosales</taxon>
        <taxon>Rhamnaceae</taxon>
        <taxon>rhamnoid group</taxon>
        <taxon>Rhamneae</taxon>
        <taxon>Rhamnella</taxon>
    </lineage>
</organism>
<keyword evidence="2" id="KW-1185">Reference proteome</keyword>
<dbReference type="AlphaFoldDB" id="A0A8K0GRN0"/>
<reference evidence="1" key="1">
    <citation type="submission" date="2020-03" db="EMBL/GenBank/DDBJ databases">
        <title>A high-quality chromosome-level genome assembly of a woody plant with both climbing and erect habits, Rhamnella rubrinervis.</title>
        <authorList>
            <person name="Lu Z."/>
            <person name="Yang Y."/>
            <person name="Zhu X."/>
            <person name="Sun Y."/>
        </authorList>
    </citation>
    <scope>NUCLEOTIDE SEQUENCE</scope>
    <source>
        <strain evidence="1">BYM</strain>
        <tissue evidence="1">Leaf</tissue>
    </source>
</reference>
<name>A0A8K0GRN0_9ROSA</name>
<protein>
    <submittedName>
        <fullName evidence="1">Uncharacterized protein</fullName>
    </submittedName>
</protein>
<proteinExistence type="predicted"/>
<gene>
    <name evidence="1" type="ORF">FNV43_RR23001</name>
</gene>
<dbReference type="EMBL" id="VOIH02000010">
    <property type="protein sequence ID" value="KAF3435909.1"/>
    <property type="molecule type" value="Genomic_DNA"/>
</dbReference>
<sequence>MLSDKRGRSGKLYGPWLKAENSGTVTFSETPVMEQTGMELEGRQVGDQNLKRCSREGYEEEGIELQIGKRKVSEFCHETRKDLTLGGLSGKGSVRFSSDWKSMGKANFKSDSLELSKRAEVDLDNSTWASILKCLAQAQIKVREDMGLEFSGLSLKSGGGVKKGTPLIMSEVTTEAHDTNVGLENNQDQSPRGTHTNQRTTMIECGSLEESVEGLIIRDEEEAIEHTIIEERGREETPRKSIIMAEVVNEQRGSPVVFQARRNDSDGQQSYKRYHTRASNRNWTWKKAARAKAGNVEEDQYIRGECSKGNVRDGEALERDFP</sequence>
<accession>A0A8K0GRN0</accession>